<evidence type="ECO:0000313" key="10">
    <source>
        <dbReference type="Proteomes" id="UP000620104"/>
    </source>
</evidence>
<dbReference type="PRINTS" id="PR00625">
    <property type="entry name" value="JDOMAIN"/>
</dbReference>
<name>A0A8H3TZV5_9TREE</name>
<comment type="subcellular location">
    <subcellularLocation>
        <location evidence="2">Cytoplasm</location>
    </subcellularLocation>
    <subcellularLocation>
        <location evidence="1">Nucleus</location>
    </subcellularLocation>
</comment>
<keyword evidence="3" id="KW-0963">Cytoplasm</keyword>
<sequence length="388" mass="42717">MPPILTDEEAAIDPYALLGIKTDAAESEIKSTYRKLSLKCHPDRNPDNPNAAQQFHVLSLALGMLMDPSKRAYVNNKLDEDRRKREKYTVMEKKKRGLVDALLAREEEAKRAKVNATQRAAQETEEEAIKQAGRKMREAMQKAAQQDTHVAEPPSALTPVPAPSASATRPAITPAELTLTLQFPRESTMAGHNFLASSATLEPVLTARYGPINHIILKEPPAADPAKAHKKPKRGPRAIVEFKESNWTGCWACWRDHAADAGGATGKTRPLVDGTRVKWATQDGKEPPWVAWAETQRPPSAAAAAADPPASPPPTTRPAPKVSAAFASTFASSFPMPAERREQDARAARTDAARTGAEEYENSTLFKMRQLERERLEAEIRRQEEEEA</sequence>
<keyword evidence="6" id="KW-0175">Coiled coil</keyword>
<feature type="compositionally biased region" description="Basic and acidic residues" evidence="7">
    <location>
        <begin position="338"/>
        <end position="352"/>
    </location>
</feature>
<protein>
    <recommendedName>
        <fullName evidence="8">J domain-containing protein</fullName>
    </recommendedName>
</protein>
<feature type="region of interest" description="Disordered" evidence="7">
    <location>
        <begin position="145"/>
        <end position="171"/>
    </location>
</feature>
<dbReference type="InterPro" id="IPR036869">
    <property type="entry name" value="J_dom_sf"/>
</dbReference>
<dbReference type="AlphaFoldDB" id="A0A8H3TZV5"/>
<dbReference type="PANTHER" id="PTHR44313:SF1">
    <property type="entry name" value="DNAJ HOMOLOG SUBFAMILY C MEMBER 17"/>
    <property type="match status" value="1"/>
</dbReference>
<evidence type="ECO:0000256" key="4">
    <source>
        <dbReference type="ARBA" id="ARBA00023186"/>
    </source>
</evidence>
<keyword evidence="4" id="KW-0143">Chaperone</keyword>
<keyword evidence="10" id="KW-1185">Reference proteome</keyword>
<dbReference type="Gene3D" id="1.10.287.110">
    <property type="entry name" value="DnaJ domain"/>
    <property type="match status" value="1"/>
</dbReference>
<dbReference type="SMART" id="SM00271">
    <property type="entry name" value="DnaJ"/>
    <property type="match status" value="1"/>
</dbReference>
<dbReference type="CDD" id="cd06257">
    <property type="entry name" value="DnaJ"/>
    <property type="match status" value="1"/>
</dbReference>
<dbReference type="InterPro" id="IPR001623">
    <property type="entry name" value="DnaJ_domain"/>
</dbReference>
<comment type="caution">
    <text evidence="9">The sequence shown here is derived from an EMBL/GenBank/DDBJ whole genome shotgun (WGS) entry which is preliminary data.</text>
</comment>
<reference evidence="9" key="1">
    <citation type="submission" date="2020-07" db="EMBL/GenBank/DDBJ databases">
        <title>Draft Genome Sequence of a Deep-Sea Yeast, Naganishia (Cryptococcus) liquefaciens strain N6.</title>
        <authorList>
            <person name="Han Y.W."/>
            <person name="Kajitani R."/>
            <person name="Morimoto H."/>
            <person name="Parhat M."/>
            <person name="Tsubouchi H."/>
            <person name="Bakenova O."/>
            <person name="Ogata M."/>
            <person name="Argunhan B."/>
            <person name="Aoki R."/>
            <person name="Kajiwara S."/>
            <person name="Itoh T."/>
            <person name="Iwasaki H."/>
        </authorList>
    </citation>
    <scope>NUCLEOTIDE SEQUENCE</scope>
    <source>
        <strain evidence="9">N6</strain>
    </source>
</reference>
<evidence type="ECO:0000256" key="1">
    <source>
        <dbReference type="ARBA" id="ARBA00004123"/>
    </source>
</evidence>
<dbReference type="GO" id="GO:0005737">
    <property type="term" value="C:cytoplasm"/>
    <property type="evidence" value="ECO:0007669"/>
    <property type="project" value="UniProtKB-SubCell"/>
</dbReference>
<dbReference type="SUPFAM" id="SSF46565">
    <property type="entry name" value="Chaperone J-domain"/>
    <property type="match status" value="1"/>
</dbReference>
<dbReference type="EMBL" id="BLZA01000057">
    <property type="protein sequence ID" value="GHJ90148.1"/>
    <property type="molecule type" value="Genomic_DNA"/>
</dbReference>
<feature type="coiled-coil region" evidence="6">
    <location>
        <begin position="99"/>
        <end position="142"/>
    </location>
</feature>
<dbReference type="PANTHER" id="PTHR44313">
    <property type="entry name" value="DNAJ HOMOLOG SUBFAMILY C MEMBER 17"/>
    <property type="match status" value="1"/>
</dbReference>
<feature type="domain" description="J" evidence="8">
    <location>
        <begin position="13"/>
        <end position="89"/>
    </location>
</feature>
<accession>A0A8H3TZV5</accession>
<dbReference type="Pfam" id="PF00226">
    <property type="entry name" value="DnaJ"/>
    <property type="match status" value="1"/>
</dbReference>
<evidence type="ECO:0000259" key="8">
    <source>
        <dbReference type="PROSITE" id="PS50076"/>
    </source>
</evidence>
<dbReference type="GO" id="GO:0000390">
    <property type="term" value="P:spliceosomal complex disassembly"/>
    <property type="evidence" value="ECO:0007669"/>
    <property type="project" value="TreeGrafter"/>
</dbReference>
<keyword evidence="5" id="KW-0539">Nucleus</keyword>
<dbReference type="InterPro" id="IPR052094">
    <property type="entry name" value="Pre-mRNA-splicing_ERAD"/>
</dbReference>
<dbReference type="Proteomes" id="UP000620104">
    <property type="component" value="Unassembled WGS sequence"/>
</dbReference>
<proteinExistence type="predicted"/>
<evidence type="ECO:0000256" key="6">
    <source>
        <dbReference type="SAM" id="Coils"/>
    </source>
</evidence>
<organism evidence="9 10">
    <name type="scientific">Naganishia liquefaciens</name>
    <dbReference type="NCBI Taxonomy" id="104408"/>
    <lineage>
        <taxon>Eukaryota</taxon>
        <taxon>Fungi</taxon>
        <taxon>Dikarya</taxon>
        <taxon>Basidiomycota</taxon>
        <taxon>Agaricomycotina</taxon>
        <taxon>Tremellomycetes</taxon>
        <taxon>Filobasidiales</taxon>
        <taxon>Filobasidiaceae</taxon>
        <taxon>Naganishia</taxon>
    </lineage>
</organism>
<dbReference type="OrthoDB" id="376357at2759"/>
<evidence type="ECO:0000256" key="3">
    <source>
        <dbReference type="ARBA" id="ARBA00022490"/>
    </source>
</evidence>
<dbReference type="GO" id="GO:0005681">
    <property type="term" value="C:spliceosomal complex"/>
    <property type="evidence" value="ECO:0007669"/>
    <property type="project" value="TreeGrafter"/>
</dbReference>
<feature type="region of interest" description="Disordered" evidence="7">
    <location>
        <begin position="297"/>
        <end position="320"/>
    </location>
</feature>
<feature type="region of interest" description="Disordered" evidence="7">
    <location>
        <begin position="333"/>
        <end position="362"/>
    </location>
</feature>
<evidence type="ECO:0000256" key="2">
    <source>
        <dbReference type="ARBA" id="ARBA00004496"/>
    </source>
</evidence>
<evidence type="ECO:0000256" key="7">
    <source>
        <dbReference type="SAM" id="MobiDB-lite"/>
    </source>
</evidence>
<evidence type="ECO:0000256" key="5">
    <source>
        <dbReference type="ARBA" id="ARBA00023242"/>
    </source>
</evidence>
<dbReference type="PROSITE" id="PS50076">
    <property type="entry name" value="DNAJ_2"/>
    <property type="match status" value="1"/>
</dbReference>
<gene>
    <name evidence="9" type="ORF">NliqN6_6550</name>
</gene>
<evidence type="ECO:0000313" key="9">
    <source>
        <dbReference type="EMBL" id="GHJ90148.1"/>
    </source>
</evidence>
<feature type="compositionally biased region" description="Low complexity" evidence="7">
    <location>
        <begin position="297"/>
        <end position="308"/>
    </location>
</feature>